<dbReference type="PANTHER" id="PTHR33608">
    <property type="entry name" value="BLL2464 PROTEIN"/>
    <property type="match status" value="1"/>
</dbReference>
<dbReference type="SUPFAM" id="SSF53300">
    <property type="entry name" value="vWA-like"/>
    <property type="match status" value="1"/>
</dbReference>
<dbReference type="PANTHER" id="PTHR33608:SF6">
    <property type="entry name" value="BLL2464 PROTEIN"/>
    <property type="match status" value="1"/>
</dbReference>
<proteinExistence type="predicted"/>
<dbReference type="EMBL" id="PISP01000001">
    <property type="protein sequence ID" value="PKD44741.1"/>
    <property type="molecule type" value="Genomic_DNA"/>
</dbReference>
<accession>A0A2N0VKQ6</accession>
<reference evidence="2 3" key="1">
    <citation type="submission" date="2017-11" db="EMBL/GenBank/DDBJ databases">
        <title>Rhodohalobacter 15182 sp. nov., isolated from a salt lake.</title>
        <authorList>
            <person name="Han S."/>
        </authorList>
    </citation>
    <scope>NUCLEOTIDE SEQUENCE [LARGE SCALE GENOMIC DNA]</scope>
    <source>
        <strain evidence="2 3">15182</strain>
    </source>
</reference>
<dbReference type="RefSeq" id="WP_101072029.1">
    <property type="nucleotide sequence ID" value="NZ_PISP01000001.1"/>
</dbReference>
<dbReference type="CDD" id="cd00198">
    <property type="entry name" value="vWFA"/>
    <property type="match status" value="1"/>
</dbReference>
<evidence type="ECO:0000313" key="3">
    <source>
        <dbReference type="Proteomes" id="UP000233398"/>
    </source>
</evidence>
<sequence length="291" mass="33908">MISKDVLKKIRKLEIRTKGLVNNIFGGEYQSAFKGQGMEFTEVRTYTYGDDIRQIDWNVTARNDEPYIKVFEEEREQTLMLCVDISPSGFFGSHSQTKMELAIEICAVMAFSAIKNSDKVGLLLFSDKVEKVIPPKKGKKHVLRLIREMYTTKPTGNRTDIADALSYVNRLLNRKSIIVLASDFEDENFEKQQKITSRKHDLVNLIIRDRLEEELPDAGVIPLLDAESGDQILIDTSDKKVRSEYKKKMWQSKKSLNEYFVKNKMDYVDVYTNESYIRPLTNFFRKRINRY</sequence>
<protein>
    <submittedName>
        <fullName evidence="2">DUF58 domain-containing protein</fullName>
    </submittedName>
</protein>
<organism evidence="2 3">
    <name type="scientific">Rhodohalobacter barkolensis</name>
    <dbReference type="NCBI Taxonomy" id="2053187"/>
    <lineage>
        <taxon>Bacteria</taxon>
        <taxon>Pseudomonadati</taxon>
        <taxon>Balneolota</taxon>
        <taxon>Balneolia</taxon>
        <taxon>Balneolales</taxon>
        <taxon>Balneolaceae</taxon>
        <taxon>Rhodohalobacter</taxon>
    </lineage>
</organism>
<feature type="domain" description="DUF58" evidence="1">
    <location>
        <begin position="42"/>
        <end position="253"/>
    </location>
</feature>
<evidence type="ECO:0000313" key="2">
    <source>
        <dbReference type="EMBL" id="PKD44741.1"/>
    </source>
</evidence>
<evidence type="ECO:0000259" key="1">
    <source>
        <dbReference type="Pfam" id="PF01882"/>
    </source>
</evidence>
<name>A0A2N0VKQ6_9BACT</name>
<dbReference type="Proteomes" id="UP000233398">
    <property type="component" value="Unassembled WGS sequence"/>
</dbReference>
<dbReference type="OrthoDB" id="9776116at2"/>
<keyword evidence="3" id="KW-1185">Reference proteome</keyword>
<comment type="caution">
    <text evidence="2">The sequence shown here is derived from an EMBL/GenBank/DDBJ whole genome shotgun (WGS) entry which is preliminary data.</text>
</comment>
<dbReference type="AlphaFoldDB" id="A0A2N0VKQ6"/>
<dbReference type="InterPro" id="IPR036465">
    <property type="entry name" value="vWFA_dom_sf"/>
</dbReference>
<dbReference type="Pfam" id="PF01882">
    <property type="entry name" value="DUF58"/>
    <property type="match status" value="1"/>
</dbReference>
<dbReference type="InterPro" id="IPR002881">
    <property type="entry name" value="DUF58"/>
</dbReference>
<dbReference type="Gene3D" id="3.40.50.410">
    <property type="entry name" value="von Willebrand factor, type A domain"/>
    <property type="match status" value="1"/>
</dbReference>
<gene>
    <name evidence="2" type="ORF">CWD77_04555</name>
</gene>